<keyword evidence="2" id="KW-1185">Reference proteome</keyword>
<evidence type="ECO:0000313" key="1">
    <source>
        <dbReference type="EMBL" id="UVI30738.1"/>
    </source>
</evidence>
<accession>A0ABY5SDH3</accession>
<reference evidence="1" key="1">
    <citation type="submission" date="2022-01" db="EMBL/GenBank/DDBJ databases">
        <title>Paenibacillus spongiae sp. nov., isolated from marine sponge.</title>
        <authorList>
            <person name="Li Z."/>
            <person name="Zhang M."/>
        </authorList>
    </citation>
    <scope>NUCLEOTIDE SEQUENCE</scope>
    <source>
        <strain evidence="1">PHS-Z3</strain>
    </source>
</reference>
<dbReference type="EMBL" id="CP091430">
    <property type="protein sequence ID" value="UVI30738.1"/>
    <property type="molecule type" value="Genomic_DNA"/>
</dbReference>
<dbReference type="Proteomes" id="UP001057877">
    <property type="component" value="Chromosome"/>
</dbReference>
<gene>
    <name evidence="1" type="ORF">L1F29_02330</name>
</gene>
<sequence length="122" mass="14007">MSDTEFAAIFARLKQILLPYEASLDVKADTDINYYLDTFTIYPANKLPIFFGAVTWKKNYVSFHLMPVYVNPSLLDGISTELRKRMQGKSCFNFKRLDEGLFQELEQLTASGAQDYKGRGFI</sequence>
<protein>
    <recommendedName>
        <fullName evidence="3">DUF1801 domain-containing protein</fullName>
    </recommendedName>
</protein>
<evidence type="ECO:0008006" key="3">
    <source>
        <dbReference type="Google" id="ProtNLM"/>
    </source>
</evidence>
<organism evidence="1 2">
    <name type="scientific">Paenibacillus spongiae</name>
    <dbReference type="NCBI Taxonomy" id="2909671"/>
    <lineage>
        <taxon>Bacteria</taxon>
        <taxon>Bacillati</taxon>
        <taxon>Bacillota</taxon>
        <taxon>Bacilli</taxon>
        <taxon>Bacillales</taxon>
        <taxon>Paenibacillaceae</taxon>
        <taxon>Paenibacillus</taxon>
    </lineage>
</organism>
<evidence type="ECO:0000313" key="2">
    <source>
        <dbReference type="Proteomes" id="UP001057877"/>
    </source>
</evidence>
<name>A0ABY5SDH3_9BACL</name>
<dbReference type="RefSeq" id="WP_258386803.1">
    <property type="nucleotide sequence ID" value="NZ_CP091430.1"/>
</dbReference>
<proteinExistence type="predicted"/>